<proteinExistence type="predicted"/>
<dbReference type="Xenbase" id="XB-GENE-6033380">
    <property type="gene designation" value="asic2"/>
</dbReference>
<evidence type="ECO:0000256" key="3">
    <source>
        <dbReference type="ARBA" id="ARBA00022461"/>
    </source>
</evidence>
<dbReference type="OMA" id="QGHCLRR"/>
<keyword evidence="2" id="KW-0813">Transport</keyword>
<dbReference type="PANTHER" id="PTHR11690:SF128">
    <property type="entry name" value="ACID-SENSING ION CHANNEL 2"/>
    <property type="match status" value="1"/>
</dbReference>
<dbReference type="RefSeq" id="XP_002933086.3">
    <property type="nucleotide sequence ID" value="XM_002933040.5"/>
</dbReference>
<name>A0A6I8R497_XENTR</name>
<dbReference type="Ensembl" id="ENSXETT00000091546">
    <property type="protein sequence ID" value="ENSXETP00000079573"/>
    <property type="gene ID" value="ENSXETG00000014229"/>
</dbReference>
<evidence type="ECO:0000256" key="13">
    <source>
        <dbReference type="ARBA" id="ARBA00023303"/>
    </source>
</evidence>
<evidence type="ECO:0000256" key="10">
    <source>
        <dbReference type="ARBA" id="ARBA00023157"/>
    </source>
</evidence>
<keyword evidence="3" id="KW-0894">Sodium channel</keyword>
<dbReference type="InterPro" id="IPR001873">
    <property type="entry name" value="ENaC"/>
</dbReference>
<dbReference type="NCBIfam" id="TIGR00859">
    <property type="entry name" value="ENaC"/>
    <property type="match status" value="1"/>
</dbReference>
<evidence type="ECO:0000256" key="9">
    <source>
        <dbReference type="ARBA" id="ARBA00023136"/>
    </source>
</evidence>
<comment type="catalytic activity">
    <reaction evidence="14">
        <text>Na(+)(in) = Na(+)(out)</text>
        <dbReference type="Rhea" id="RHEA:34963"/>
        <dbReference type="ChEBI" id="CHEBI:29101"/>
    </reaction>
</comment>
<dbReference type="KEGG" id="xtr:100492214"/>
<evidence type="ECO:0000313" key="17">
    <source>
        <dbReference type="RefSeq" id="XP_002933086.3"/>
    </source>
</evidence>
<dbReference type="Bgee" id="ENSXETG00000014229">
    <property type="expression patterns" value="Expressed in brain and 6 other cell types or tissues"/>
</dbReference>
<evidence type="ECO:0000256" key="2">
    <source>
        <dbReference type="ARBA" id="ARBA00022448"/>
    </source>
</evidence>
<keyword evidence="12" id="KW-0739">Sodium transport</keyword>
<evidence type="ECO:0000256" key="11">
    <source>
        <dbReference type="ARBA" id="ARBA00023180"/>
    </source>
</evidence>
<dbReference type="FunFam" id="1.10.3590.10:FF:000002">
    <property type="entry name" value="acid-sensing ion channel 1 isoform X2"/>
    <property type="match status" value="1"/>
</dbReference>
<keyword evidence="5" id="KW-0812">Transmembrane</keyword>
<dbReference type="InterPro" id="IPR020903">
    <property type="entry name" value="ENaC_CS"/>
</dbReference>
<protein>
    <submittedName>
        <fullName evidence="15">Acid sensing ion channel subunit 2</fullName>
    </submittedName>
    <submittedName>
        <fullName evidence="17">Acid-sensing ion channel 2 isoform X2</fullName>
    </submittedName>
</protein>
<evidence type="ECO:0000256" key="12">
    <source>
        <dbReference type="ARBA" id="ARBA00023201"/>
    </source>
</evidence>
<keyword evidence="11" id="KW-0325">Glycoprotein</keyword>
<dbReference type="Pfam" id="PF00858">
    <property type="entry name" value="ASC"/>
    <property type="match status" value="1"/>
</dbReference>
<dbReference type="GeneTree" id="ENSGT00940000154991"/>
<evidence type="ECO:0000313" key="16">
    <source>
        <dbReference type="Proteomes" id="UP000008143"/>
    </source>
</evidence>
<organism evidence="15">
    <name type="scientific">Xenopus tropicalis</name>
    <name type="common">Western clawed frog</name>
    <name type="synonym">Silurana tropicalis</name>
    <dbReference type="NCBI Taxonomy" id="8364"/>
    <lineage>
        <taxon>Eukaryota</taxon>
        <taxon>Metazoa</taxon>
        <taxon>Chordata</taxon>
        <taxon>Craniata</taxon>
        <taxon>Vertebrata</taxon>
        <taxon>Euteleostomi</taxon>
        <taxon>Amphibia</taxon>
        <taxon>Batrachia</taxon>
        <taxon>Anura</taxon>
        <taxon>Pipoidea</taxon>
        <taxon>Pipidae</taxon>
        <taxon>Xenopodinae</taxon>
        <taxon>Xenopus</taxon>
        <taxon>Silurana</taxon>
    </lineage>
</organism>
<evidence type="ECO:0000256" key="4">
    <source>
        <dbReference type="ARBA" id="ARBA00022475"/>
    </source>
</evidence>
<dbReference type="AGR" id="Xenbase:XB-GENE-6033380"/>
<reference evidence="17" key="3">
    <citation type="submission" date="2025-04" db="UniProtKB">
        <authorList>
            <consortium name="RefSeq"/>
        </authorList>
    </citation>
    <scope>IDENTIFICATION</scope>
    <source>
        <strain evidence="17">Nigerian</strain>
        <tissue evidence="17">Liver and blood</tissue>
    </source>
</reference>
<dbReference type="GO" id="GO:0015280">
    <property type="term" value="F:ligand-gated sodium channel activity"/>
    <property type="evidence" value="ECO:0007669"/>
    <property type="project" value="InterPro"/>
</dbReference>
<evidence type="ECO:0000256" key="14">
    <source>
        <dbReference type="ARBA" id="ARBA00036239"/>
    </source>
</evidence>
<evidence type="ECO:0000256" key="1">
    <source>
        <dbReference type="ARBA" id="ARBA00004651"/>
    </source>
</evidence>
<dbReference type="Gene3D" id="1.10.287.770">
    <property type="entry name" value="YojJ-like"/>
    <property type="match status" value="2"/>
</dbReference>
<gene>
    <name evidence="15 17 18" type="primary">asic2</name>
</gene>
<keyword evidence="16" id="KW-1185">Reference proteome</keyword>
<dbReference type="Gene3D" id="1.10.3590.10">
    <property type="entry name" value="acid-sensing ion channel 1 domain"/>
    <property type="match status" value="2"/>
</dbReference>
<keyword evidence="9" id="KW-0472">Membrane</keyword>
<keyword evidence="6" id="KW-1133">Transmembrane helix</keyword>
<dbReference type="PROSITE" id="PS01206">
    <property type="entry name" value="ASC"/>
    <property type="match status" value="1"/>
</dbReference>
<evidence type="ECO:0000256" key="6">
    <source>
        <dbReference type="ARBA" id="ARBA00022989"/>
    </source>
</evidence>
<evidence type="ECO:0000256" key="5">
    <source>
        <dbReference type="ARBA" id="ARBA00022692"/>
    </source>
</evidence>
<evidence type="ECO:0000313" key="18">
    <source>
        <dbReference type="Xenbase" id="XB-GENE-6033380"/>
    </source>
</evidence>
<dbReference type="Proteomes" id="UP000008143">
    <property type="component" value="Chromosome 10"/>
</dbReference>
<evidence type="ECO:0000256" key="8">
    <source>
        <dbReference type="ARBA" id="ARBA00023065"/>
    </source>
</evidence>
<dbReference type="CTD" id="40"/>
<dbReference type="InterPro" id="IPR004724">
    <property type="entry name" value="ENaC_chordates"/>
</dbReference>
<keyword evidence="4" id="KW-1003">Cell membrane</keyword>
<evidence type="ECO:0000313" key="15">
    <source>
        <dbReference type="Ensembl" id="ENSXETP00000079573"/>
    </source>
</evidence>
<dbReference type="PRINTS" id="PR01078">
    <property type="entry name" value="AMINACHANNEL"/>
</dbReference>
<dbReference type="GO" id="GO:0005886">
    <property type="term" value="C:plasma membrane"/>
    <property type="evidence" value="ECO:0007669"/>
    <property type="project" value="UniProtKB-SubCell"/>
</dbReference>
<dbReference type="FunFam" id="1.10.287.820:FF:000001">
    <property type="entry name" value="acid-sensing ion channel 1 isoform X2"/>
    <property type="match status" value="1"/>
</dbReference>
<dbReference type="FunFam" id="1.10.287.770:FF:000001">
    <property type="entry name" value="Acid-sensing ion channel subunit 1"/>
    <property type="match status" value="1"/>
</dbReference>
<keyword evidence="7" id="KW-0915">Sodium</keyword>
<accession>A0A6I8R497</accession>
<keyword evidence="8" id="KW-0406">Ion transport</keyword>
<reference evidence="15" key="2">
    <citation type="submission" date="2020-05" db="UniProtKB">
        <authorList>
            <consortium name="Ensembl"/>
        </authorList>
    </citation>
    <scope>IDENTIFICATION</scope>
</reference>
<comment type="subcellular location">
    <subcellularLocation>
        <location evidence="1">Cell membrane</location>
        <topology evidence="1">Multi-pass membrane protein</topology>
    </subcellularLocation>
</comment>
<evidence type="ECO:0000256" key="7">
    <source>
        <dbReference type="ARBA" id="ARBA00023053"/>
    </source>
</evidence>
<sequence>MDLKDSPSEDSLGSLHPSSIQIFANTSTLHGIRHIFAFGPLTLRRFLWTVAFMGSLGLLLLESSERVAFYFSYQHVTKVDQVVAESLVFPAVTICNLNSFRFSRITTNDLYHAGELLELLDVNGQILEPHLADPEVLTVLQEKTNFKVFKPKPFGMEEFMERTGHDLKEMMLYCKFRGHECNLKDFKRVFTRYGKCYMFNSGQDGRPVLTTVKGGAGNGLEIMLDIQQDEYLPIWGDTEETTFEAGVKVQIHSQSEPPFIQELGFGVAPGFQTFVATQEQRLTYLPSPWGACRFSELGSDFFPVYSISACRIDCETRYIVENCGCKMVHMPGDAPFCTPEQYKECAEPALDLLAEKDGGNCVCTIPCNVTRYNKELSMVKIPSKTSAKYLEKKFNKSEKYILDNILVLDVFFEALNYETIEQRKAYEVAGLLGDIGGQMGLFIGASILTILELFDYIYELIKEKLLDLLGRENEEGGRTEDLSTCDTMPNHSDSISHTVTVPLQATLGTLEEIAC</sequence>
<dbReference type="AlphaFoldDB" id="A0A6I8R497"/>
<reference evidence="15" key="1">
    <citation type="journal article" date="2010" name="Science">
        <title>The genome of the Western clawed frog Xenopus tropicalis.</title>
        <authorList>
            <person name="Hellsten U."/>
            <person name="Harland R.M."/>
            <person name="Gilchrist M.J."/>
            <person name="Hendrix D."/>
            <person name="Jurka J."/>
            <person name="Kapitonov V."/>
            <person name="Ovcharenko I."/>
            <person name="Putnam N.H."/>
            <person name="Shu S."/>
            <person name="Taher L."/>
            <person name="Blitz I.L."/>
            <person name="Blumberg B."/>
            <person name="Dichmann D.S."/>
            <person name="Dubchak I."/>
            <person name="Amaya E."/>
            <person name="Detter J.C."/>
            <person name="Fletcher R."/>
            <person name="Gerhard D.S."/>
            <person name="Goodstein D."/>
            <person name="Graves T."/>
            <person name="Grigoriev I.V."/>
            <person name="Grimwood J."/>
            <person name="Kawashima T."/>
            <person name="Lindquist E."/>
            <person name="Lucas S.M."/>
            <person name="Mead P.E."/>
            <person name="Mitros T."/>
            <person name="Ogino H."/>
            <person name="Ohta Y."/>
            <person name="Poliakov A.V."/>
            <person name="Pollet N."/>
            <person name="Robert J."/>
            <person name="Salamov A."/>
            <person name="Sater A.K."/>
            <person name="Schmutz J."/>
            <person name="Terry A."/>
            <person name="Vize P.D."/>
            <person name="Warren W.C."/>
            <person name="Wells D."/>
            <person name="Wills A."/>
            <person name="Wilson R.K."/>
            <person name="Zimmerman L.B."/>
            <person name="Zorn A.M."/>
            <person name="Grainger R."/>
            <person name="Grammer T."/>
            <person name="Khokha M.K."/>
            <person name="Richardson P.M."/>
            <person name="Rokhsar D.S."/>
        </authorList>
    </citation>
    <scope>NUCLEOTIDE SEQUENCE [LARGE SCALE GENOMIC DNA]</scope>
    <source>
        <strain evidence="15">Nigerian</strain>
    </source>
</reference>
<keyword evidence="10" id="KW-1015">Disulfide bond</keyword>
<dbReference type="GeneID" id="100492214"/>
<keyword evidence="13" id="KW-0407">Ion channel</keyword>
<dbReference type="Gene3D" id="1.10.287.820">
    <property type="entry name" value="Acid-sensing ion channel domain"/>
    <property type="match status" value="1"/>
</dbReference>
<dbReference type="PANTHER" id="PTHR11690">
    <property type="entry name" value="AMILORIDE-SENSITIVE SODIUM CHANNEL-RELATED"/>
    <property type="match status" value="1"/>
</dbReference>